<reference evidence="3 4" key="1">
    <citation type="journal article" date="2018" name="Mol. Biol. Evol.">
        <title>Broad Genomic Sampling Reveals a Smut Pathogenic Ancestry of the Fungal Clade Ustilaginomycotina.</title>
        <authorList>
            <person name="Kijpornyongpan T."/>
            <person name="Mondo S.J."/>
            <person name="Barry K."/>
            <person name="Sandor L."/>
            <person name="Lee J."/>
            <person name="Lipzen A."/>
            <person name="Pangilinan J."/>
            <person name="LaButti K."/>
            <person name="Hainaut M."/>
            <person name="Henrissat B."/>
            <person name="Grigoriev I.V."/>
            <person name="Spatafora J.W."/>
            <person name="Aime M.C."/>
        </authorList>
    </citation>
    <scope>NUCLEOTIDE SEQUENCE [LARGE SCALE GENOMIC DNA]</scope>
    <source>
        <strain evidence="3 4">MCA 3882</strain>
    </source>
</reference>
<feature type="compositionally biased region" description="Low complexity" evidence="1">
    <location>
        <begin position="240"/>
        <end position="268"/>
    </location>
</feature>
<feature type="transmembrane region" description="Helical" evidence="2">
    <location>
        <begin position="299"/>
        <end position="320"/>
    </location>
</feature>
<proteinExistence type="predicted"/>
<dbReference type="AlphaFoldDB" id="A0A316VLB8"/>
<dbReference type="RefSeq" id="XP_025356637.1">
    <property type="nucleotide sequence ID" value="XM_025502505.1"/>
</dbReference>
<keyword evidence="2" id="KW-0812">Transmembrane</keyword>
<keyword evidence="2" id="KW-1133">Transmembrane helix</keyword>
<feature type="region of interest" description="Disordered" evidence="1">
    <location>
        <begin position="1"/>
        <end position="21"/>
    </location>
</feature>
<keyword evidence="2" id="KW-0472">Membrane</keyword>
<feature type="compositionally biased region" description="Polar residues" evidence="1">
    <location>
        <begin position="271"/>
        <end position="282"/>
    </location>
</feature>
<feature type="compositionally biased region" description="Low complexity" evidence="1">
    <location>
        <begin position="557"/>
        <end position="567"/>
    </location>
</feature>
<accession>A0A316VLB8</accession>
<evidence type="ECO:0000256" key="2">
    <source>
        <dbReference type="SAM" id="Phobius"/>
    </source>
</evidence>
<dbReference type="STRING" id="1280837.A0A316VLB8"/>
<gene>
    <name evidence="3" type="ORF">FA14DRAFT_54178</name>
</gene>
<dbReference type="PANTHER" id="PTHR37487:SF3">
    <property type="entry name" value="CLEAVAGE_POLYADENYLATION SPECIFICITY FACTOR A SUBUNIT N-TERMINAL DOMAIN-CONTAINING PROTEIN"/>
    <property type="match status" value="1"/>
</dbReference>
<name>A0A316VLB8_9BASI</name>
<feature type="region of interest" description="Disordered" evidence="1">
    <location>
        <begin position="238"/>
        <end position="295"/>
    </location>
</feature>
<evidence type="ECO:0000256" key="1">
    <source>
        <dbReference type="SAM" id="MobiDB-lite"/>
    </source>
</evidence>
<dbReference type="EMBL" id="KZ819603">
    <property type="protein sequence ID" value="PWN36335.1"/>
    <property type="molecule type" value="Genomic_DNA"/>
</dbReference>
<dbReference type="GeneID" id="37024286"/>
<evidence type="ECO:0008006" key="5">
    <source>
        <dbReference type="Google" id="ProtNLM"/>
    </source>
</evidence>
<protein>
    <recommendedName>
        <fullName evidence="5">Mid2 domain-containing protein</fullName>
    </recommendedName>
</protein>
<dbReference type="Proteomes" id="UP000245771">
    <property type="component" value="Unassembled WGS sequence"/>
</dbReference>
<feature type="compositionally biased region" description="Polar residues" evidence="1">
    <location>
        <begin position="533"/>
        <end position="547"/>
    </location>
</feature>
<sequence>MEPISTKNAMRRHPSTSLNKRAPSVLPIKVNSASSCSQVPISWDASQGKAPWTVMIALTDSIPFTFNVPQASGSNFAVNWDVPKLSTNTQALVAVADSTGDVSGVSSFFNLNAGSGSCAAIQVDLDFVWYPTNNKNTPGHCDDWGVSWQTDPKDSGVKGTVSFTFLPENGRPVTVNAGSGAQGAFKYTIPFPSGTRFLASANDEGSSGTGGVGDLYSVSNVGRSKSCVALSTVGNGLPKGSGTLAPASTASTSTQSSTKGSAKTSSHGAAASNTSGGNTPAVSANDAASDHKSNSAGTAVGATFGVLGALALLGILFWWLRKKHRAKQDEHDAWGGAASNGQAAANVSPWRYSASPYGAPQTNSRASAWLRRASGTAATGFRVLGRGANNNSQSDMGHGRSGSITTSAQPHMQQATYRNMSVPEDNYALSSIGGGNTPDNFPRSPSPTQSQKFGNGKIFHSTVPDTALFPPPGPRSYGYDEGGYGIARQQRPMQQQGWQHPSEAQSPFADPVRDGGAVTMDGYRGPVSEVRKGTSSFDSQSTPSVKSRNLLHGRKNGSSAGGSSSSGHARTADGLGSDYIPPVGPTKTSIHDPYTHMSQLWDPNSHGEIADRINQAGRGAGQNMPPAAAAGYHGGFTRTGPGVQRVNAPITSEVMMPEQGMQRFVKTGQRKPTTAEVIDEDREELPYL</sequence>
<evidence type="ECO:0000313" key="3">
    <source>
        <dbReference type="EMBL" id="PWN36335.1"/>
    </source>
</evidence>
<evidence type="ECO:0000313" key="4">
    <source>
        <dbReference type="Proteomes" id="UP000245771"/>
    </source>
</evidence>
<feature type="region of interest" description="Disordered" evidence="1">
    <location>
        <begin position="425"/>
        <end position="581"/>
    </location>
</feature>
<dbReference type="InParanoid" id="A0A316VLB8"/>
<dbReference type="OrthoDB" id="3366651at2759"/>
<feature type="compositionally biased region" description="Low complexity" evidence="1">
    <location>
        <begin position="489"/>
        <end position="499"/>
    </location>
</feature>
<dbReference type="PANTHER" id="PTHR37487">
    <property type="entry name" value="CHROMOSOME 1, WHOLE GENOME SHOTGUN SEQUENCE"/>
    <property type="match status" value="1"/>
</dbReference>
<keyword evidence="4" id="KW-1185">Reference proteome</keyword>
<feature type="region of interest" description="Disordered" evidence="1">
    <location>
        <begin position="384"/>
        <end position="406"/>
    </location>
</feature>
<feature type="region of interest" description="Disordered" evidence="1">
    <location>
        <begin position="668"/>
        <end position="688"/>
    </location>
</feature>
<feature type="compositionally biased region" description="Acidic residues" evidence="1">
    <location>
        <begin position="677"/>
        <end position="688"/>
    </location>
</feature>
<organism evidence="3 4">
    <name type="scientific">Meira miltonrushii</name>
    <dbReference type="NCBI Taxonomy" id="1280837"/>
    <lineage>
        <taxon>Eukaryota</taxon>
        <taxon>Fungi</taxon>
        <taxon>Dikarya</taxon>
        <taxon>Basidiomycota</taxon>
        <taxon>Ustilaginomycotina</taxon>
        <taxon>Exobasidiomycetes</taxon>
        <taxon>Exobasidiales</taxon>
        <taxon>Brachybasidiaceae</taxon>
        <taxon>Meira</taxon>
    </lineage>
</organism>